<keyword evidence="16" id="KW-1185">Reference proteome</keyword>
<sequence length="439" mass="50255">MEEQTAAGNPIPRESSICDECNLNPSKYRCPGCSIRSCSLPCVKVHKQRIGCTGKRPRTQFVPLSQFNDNLLVSDYNLLEEVKRVAESAQRMRHKLCGNSHFKLPFKLQNLRKVAGRRRTKILFLPSGMSKREKNQSRCDQRKKSIYWTIEWRFHSTDVVLIDHGVHENTSLCSVIENHLKPGPWNHQLRSFCKEHLDHLKFFIRIYPKGPRSPSRELDIKAPISEQLANIVIVEYPVIHVFLPSHSYDFEVVKDANPFPQKSKIREIVNTNYQSPKGVHFKEEEIEDDGICSDPRVLDLMKHVNRDPGFQIPDGALLHDRRAEKEVNLSSDMLLSAILAEGTNPVLNNELGTYSAEDNDTYSGFKANELEDAKYMGFDFEKDLRDAFSDLIAQVNPEDFLNLEGGFAEEGGIEERRDHSVSGVFSVEEVLEEGEIPWF</sequence>
<evidence type="ECO:0000256" key="1">
    <source>
        <dbReference type="ARBA" id="ARBA00022499"/>
    </source>
</evidence>
<protein>
    <recommendedName>
        <fullName evidence="11">Box C/D snoRNA protein 1</fullName>
    </recommendedName>
    <alternativeName>
        <fullName evidence="12">Zinc finger HIT domain-containing protein 6</fullName>
    </alternativeName>
</protein>
<evidence type="ECO:0000256" key="3">
    <source>
        <dbReference type="ARBA" id="ARBA00022553"/>
    </source>
</evidence>
<dbReference type="GO" id="GO:0005634">
    <property type="term" value="C:nucleus"/>
    <property type="evidence" value="ECO:0007669"/>
    <property type="project" value="TreeGrafter"/>
</dbReference>
<keyword evidence="1" id="KW-1017">Isopeptide bond</keyword>
<evidence type="ECO:0000256" key="6">
    <source>
        <dbReference type="ARBA" id="ARBA00022833"/>
    </source>
</evidence>
<dbReference type="FunFam" id="3.30.60.190:FF:000001">
    <property type="entry name" value="box C/D snoRNA protein 1"/>
    <property type="match status" value="1"/>
</dbReference>
<dbReference type="GO" id="GO:0048254">
    <property type="term" value="P:snoRNA localization"/>
    <property type="evidence" value="ECO:0007669"/>
    <property type="project" value="TreeGrafter"/>
</dbReference>
<evidence type="ECO:0000256" key="2">
    <source>
        <dbReference type="ARBA" id="ARBA00022517"/>
    </source>
</evidence>
<evidence type="ECO:0000313" key="16">
    <source>
        <dbReference type="Proteomes" id="UP000655225"/>
    </source>
</evidence>
<dbReference type="PANTHER" id="PTHR13483">
    <property type="entry name" value="BOX C_D SNORNA PROTEIN 1-RELATED"/>
    <property type="match status" value="1"/>
</dbReference>
<dbReference type="SUPFAM" id="SSF144232">
    <property type="entry name" value="HIT/MYND zinc finger-like"/>
    <property type="match status" value="1"/>
</dbReference>
<evidence type="ECO:0000256" key="4">
    <source>
        <dbReference type="ARBA" id="ARBA00022723"/>
    </source>
</evidence>
<dbReference type="CDD" id="cd23023">
    <property type="entry name" value="zf-HIT_BCD1"/>
    <property type="match status" value="1"/>
</dbReference>
<feature type="domain" description="HIT-type" evidence="14">
    <location>
        <begin position="18"/>
        <end position="52"/>
    </location>
</feature>
<evidence type="ECO:0000256" key="13">
    <source>
        <dbReference type="PROSITE-ProRule" id="PRU00453"/>
    </source>
</evidence>
<dbReference type="InterPro" id="IPR051639">
    <property type="entry name" value="BCD1"/>
</dbReference>
<evidence type="ECO:0000256" key="7">
    <source>
        <dbReference type="ARBA" id="ARBA00022843"/>
    </source>
</evidence>
<dbReference type="Pfam" id="PF04438">
    <property type="entry name" value="zf-HIT"/>
    <property type="match status" value="1"/>
</dbReference>
<evidence type="ECO:0000313" key="15">
    <source>
        <dbReference type="EMBL" id="KAF8403887.1"/>
    </source>
</evidence>
<evidence type="ECO:0000256" key="8">
    <source>
        <dbReference type="ARBA" id="ARBA00049598"/>
    </source>
</evidence>
<name>A0A834ZBX9_TETSI</name>
<gene>
    <name evidence="15" type="ORF">HHK36_011993</name>
</gene>
<dbReference type="OrthoDB" id="272357at2759"/>
<keyword evidence="5 13" id="KW-0863">Zinc-finger</keyword>
<dbReference type="GO" id="GO:0070761">
    <property type="term" value="C:pre-snoRNP complex"/>
    <property type="evidence" value="ECO:0007669"/>
    <property type="project" value="TreeGrafter"/>
</dbReference>
<evidence type="ECO:0000256" key="10">
    <source>
        <dbReference type="ARBA" id="ARBA00061949"/>
    </source>
</evidence>
<dbReference type="InterPro" id="IPR057721">
    <property type="entry name" value="BCD1_alpha/beta"/>
</dbReference>
<dbReference type="EMBL" id="JABCRI010000007">
    <property type="protein sequence ID" value="KAF8403887.1"/>
    <property type="molecule type" value="Genomic_DNA"/>
</dbReference>
<comment type="subunit">
    <text evidence="10">Interacts with FBL, SNU13, NOP58, NUFIP1, RUVBL1, RUVBL2 and TAF9. Interacts (via HIT-type zinc finger) with the RUVBL1/RUVBL2 complex in the presence of ADP.</text>
</comment>
<evidence type="ECO:0000256" key="12">
    <source>
        <dbReference type="ARBA" id="ARBA00077531"/>
    </source>
</evidence>
<dbReference type="GO" id="GO:0000492">
    <property type="term" value="P:box C/D snoRNP assembly"/>
    <property type="evidence" value="ECO:0007669"/>
    <property type="project" value="TreeGrafter"/>
</dbReference>
<reference evidence="15 16" key="1">
    <citation type="submission" date="2020-04" db="EMBL/GenBank/DDBJ databases">
        <title>Plant Genome Project.</title>
        <authorList>
            <person name="Zhang R.-G."/>
        </authorList>
    </citation>
    <scope>NUCLEOTIDE SEQUENCE [LARGE SCALE GENOMIC DNA]</scope>
    <source>
        <strain evidence="15">YNK0</strain>
        <tissue evidence="15">Leaf</tissue>
    </source>
</reference>
<dbReference type="PANTHER" id="PTHR13483:SF3">
    <property type="entry name" value="BOX C_D SNORNA PROTEIN 1"/>
    <property type="match status" value="1"/>
</dbReference>
<organism evidence="15 16">
    <name type="scientific">Tetracentron sinense</name>
    <name type="common">Spur-leaf</name>
    <dbReference type="NCBI Taxonomy" id="13715"/>
    <lineage>
        <taxon>Eukaryota</taxon>
        <taxon>Viridiplantae</taxon>
        <taxon>Streptophyta</taxon>
        <taxon>Embryophyta</taxon>
        <taxon>Tracheophyta</taxon>
        <taxon>Spermatophyta</taxon>
        <taxon>Magnoliopsida</taxon>
        <taxon>Trochodendrales</taxon>
        <taxon>Trochodendraceae</taxon>
        <taxon>Tetracentron</taxon>
    </lineage>
</organism>
<dbReference type="OMA" id="PWNNQLR"/>
<evidence type="ECO:0000256" key="11">
    <source>
        <dbReference type="ARBA" id="ARBA00068630"/>
    </source>
</evidence>
<keyword evidence="7" id="KW-0832">Ubl conjugation</keyword>
<dbReference type="Proteomes" id="UP000655225">
    <property type="component" value="Unassembled WGS sequence"/>
</dbReference>
<dbReference type="Pfam" id="PF25790">
    <property type="entry name" value="BCD1"/>
    <property type="match status" value="1"/>
</dbReference>
<comment type="function">
    <text evidence="8">Required for box C/D snoRNAs accumulation involved in snoRNA processing, snoRNA transport to the nucleolus and ribosome biogenesis.</text>
</comment>
<dbReference type="GO" id="GO:0008270">
    <property type="term" value="F:zinc ion binding"/>
    <property type="evidence" value="ECO:0007669"/>
    <property type="project" value="UniProtKB-UniRule"/>
</dbReference>
<evidence type="ECO:0000256" key="9">
    <source>
        <dbReference type="ARBA" id="ARBA00049654"/>
    </source>
</evidence>
<comment type="caution">
    <text evidence="15">The sequence shown here is derived from an EMBL/GenBank/DDBJ whole genome shotgun (WGS) entry which is preliminary data.</text>
</comment>
<dbReference type="InterPro" id="IPR007529">
    <property type="entry name" value="Znf_HIT"/>
</dbReference>
<proteinExistence type="inferred from homology"/>
<dbReference type="AlphaFoldDB" id="A0A834ZBX9"/>
<keyword evidence="6" id="KW-0862">Zinc</keyword>
<dbReference type="PROSITE" id="PS51083">
    <property type="entry name" value="ZF_HIT"/>
    <property type="match status" value="1"/>
</dbReference>
<keyword evidence="2" id="KW-0690">Ribosome biogenesis</keyword>
<evidence type="ECO:0000259" key="14">
    <source>
        <dbReference type="PROSITE" id="PS51083"/>
    </source>
</evidence>
<comment type="similarity">
    <text evidence="9">Belongs to the BCD1 family.</text>
</comment>
<keyword evidence="4" id="KW-0479">Metal-binding</keyword>
<dbReference type="Gene3D" id="3.30.60.190">
    <property type="match status" value="1"/>
</dbReference>
<dbReference type="GO" id="GO:0000463">
    <property type="term" value="P:maturation of LSU-rRNA from tricistronic rRNA transcript (SSU-rRNA, 5.8S rRNA, LSU-rRNA)"/>
    <property type="evidence" value="ECO:0007669"/>
    <property type="project" value="TreeGrafter"/>
</dbReference>
<keyword evidence="3" id="KW-0597">Phosphoprotein</keyword>
<accession>A0A834ZBX9</accession>
<evidence type="ECO:0000256" key="5">
    <source>
        <dbReference type="ARBA" id="ARBA00022771"/>
    </source>
</evidence>